<organism evidence="3 4">
    <name type="scientific">Falsirhodobacter algicola</name>
    <dbReference type="NCBI Taxonomy" id="2692330"/>
    <lineage>
        <taxon>Bacteria</taxon>
        <taxon>Pseudomonadati</taxon>
        <taxon>Pseudomonadota</taxon>
        <taxon>Alphaproteobacteria</taxon>
        <taxon>Rhodobacterales</taxon>
        <taxon>Paracoccaceae</taxon>
        <taxon>Falsirhodobacter</taxon>
    </lineage>
</organism>
<proteinExistence type="predicted"/>
<name>A0A8J8MRF0_9RHOB</name>
<dbReference type="InterPro" id="IPR027275">
    <property type="entry name" value="PRC-brl_dom"/>
</dbReference>
<reference evidence="3" key="1">
    <citation type="submission" date="2020-01" db="EMBL/GenBank/DDBJ databases">
        <authorList>
            <person name="Yang Y."/>
            <person name="Kwon Y.M."/>
        </authorList>
    </citation>
    <scope>NUCLEOTIDE SEQUENCE</scope>
    <source>
        <strain evidence="3">PG104</strain>
    </source>
</reference>
<dbReference type="Proteomes" id="UP000679284">
    <property type="component" value="Chromosome"/>
</dbReference>
<accession>A0A8J8MRF0</accession>
<dbReference type="AlphaFoldDB" id="A0A8J8MRF0"/>
<feature type="domain" description="PRC-barrel" evidence="2">
    <location>
        <begin position="6"/>
        <end position="81"/>
    </location>
</feature>
<dbReference type="InterPro" id="IPR011033">
    <property type="entry name" value="PRC_barrel-like_sf"/>
</dbReference>
<dbReference type="Pfam" id="PF05239">
    <property type="entry name" value="PRC"/>
    <property type="match status" value="1"/>
</dbReference>
<gene>
    <name evidence="3" type="ORF">GR316_00670</name>
</gene>
<dbReference type="SUPFAM" id="SSF50346">
    <property type="entry name" value="PRC-barrel domain"/>
    <property type="match status" value="1"/>
</dbReference>
<evidence type="ECO:0000259" key="2">
    <source>
        <dbReference type="Pfam" id="PF05239"/>
    </source>
</evidence>
<dbReference type="PANTHER" id="PTHR36505">
    <property type="entry name" value="BLR1072 PROTEIN"/>
    <property type="match status" value="1"/>
</dbReference>
<feature type="compositionally biased region" description="Polar residues" evidence="1">
    <location>
        <begin position="1"/>
        <end position="17"/>
    </location>
</feature>
<dbReference type="Gene3D" id="2.30.30.240">
    <property type="entry name" value="PRC-barrel domain"/>
    <property type="match status" value="1"/>
</dbReference>
<evidence type="ECO:0000256" key="1">
    <source>
        <dbReference type="SAM" id="MobiDB-lite"/>
    </source>
</evidence>
<dbReference type="PANTHER" id="PTHR36505:SF1">
    <property type="entry name" value="BLR1072 PROTEIN"/>
    <property type="match status" value="1"/>
</dbReference>
<dbReference type="EMBL" id="CP047289">
    <property type="protein sequence ID" value="QUS34913.1"/>
    <property type="molecule type" value="Genomic_DNA"/>
</dbReference>
<evidence type="ECO:0000313" key="4">
    <source>
        <dbReference type="Proteomes" id="UP000679284"/>
    </source>
</evidence>
<sequence>MASSTISSKDVNGSTVYSPDGQHLGHIDHLVIDKMSGQVAYAVMGFGGFLGMGEGHHPVPWRKLTFDTKLNGYVTDITKEALQGAPDRPHDWQENRDWATTFYGYYGIAPYWI</sequence>
<protein>
    <submittedName>
        <fullName evidence="3">PRC-barrel domain containing protein</fullName>
    </submittedName>
</protein>
<feature type="region of interest" description="Disordered" evidence="1">
    <location>
        <begin position="1"/>
        <end position="23"/>
    </location>
</feature>
<keyword evidence="4" id="KW-1185">Reference proteome</keyword>
<dbReference type="KEGG" id="fap:GR316_00670"/>
<evidence type="ECO:0000313" key="3">
    <source>
        <dbReference type="EMBL" id="QUS34913.1"/>
    </source>
</evidence>
<dbReference type="RefSeq" id="WP_211784162.1">
    <property type="nucleotide sequence ID" value="NZ_CP047289.1"/>
</dbReference>